<keyword evidence="3" id="KW-1185">Reference proteome</keyword>
<dbReference type="Proteomes" id="UP001221142">
    <property type="component" value="Unassembled WGS sequence"/>
</dbReference>
<reference evidence="2" key="1">
    <citation type="submission" date="2023-03" db="EMBL/GenBank/DDBJ databases">
        <title>Massive genome expansion in bonnet fungi (Mycena s.s.) driven by repeated elements and novel gene families across ecological guilds.</title>
        <authorList>
            <consortium name="Lawrence Berkeley National Laboratory"/>
            <person name="Harder C.B."/>
            <person name="Miyauchi S."/>
            <person name="Viragh M."/>
            <person name="Kuo A."/>
            <person name="Thoen E."/>
            <person name="Andreopoulos B."/>
            <person name="Lu D."/>
            <person name="Skrede I."/>
            <person name="Drula E."/>
            <person name="Henrissat B."/>
            <person name="Morin E."/>
            <person name="Kohler A."/>
            <person name="Barry K."/>
            <person name="LaButti K."/>
            <person name="Morin E."/>
            <person name="Salamov A."/>
            <person name="Lipzen A."/>
            <person name="Mereny Z."/>
            <person name="Hegedus B."/>
            <person name="Baldrian P."/>
            <person name="Stursova M."/>
            <person name="Weitz H."/>
            <person name="Taylor A."/>
            <person name="Grigoriev I.V."/>
            <person name="Nagy L.G."/>
            <person name="Martin F."/>
            <person name="Kauserud H."/>
        </authorList>
    </citation>
    <scope>NUCLEOTIDE SEQUENCE</scope>
    <source>
        <strain evidence="2">9284</strain>
    </source>
</reference>
<protein>
    <submittedName>
        <fullName evidence="2">Uncharacterized protein</fullName>
    </submittedName>
</protein>
<accession>A0AAD7B7P2</accession>
<comment type="caution">
    <text evidence="2">The sequence shown here is derived from an EMBL/GenBank/DDBJ whole genome shotgun (WGS) entry which is preliminary data.</text>
</comment>
<sequence>MLISADAQHAQGVLGFPCARQARQRDEGQPELYQVTVIDLFKVQRSKVRRYLFPWVVGFFSSRLLRLGLVPSVPWTPTFVFTMATLDFYRVSHARCPQFSIYAFTKTLADLHGFLFVRPCINTSPSPSTSTSTYVDVRNFNGFYDAGGDDGPGRRMSAGMIAMQVTGITCRARKSMSGRAPSGQYLPSDDNGAENPCKERWKNMLNDVTAKMWGIFDETAGSCLNILWLWSSTSSSISEP</sequence>
<gene>
    <name evidence="2" type="ORF">FB45DRAFT_1037228</name>
</gene>
<dbReference type="AlphaFoldDB" id="A0AAD7B7P2"/>
<evidence type="ECO:0000313" key="2">
    <source>
        <dbReference type="EMBL" id="KAJ7612307.1"/>
    </source>
</evidence>
<feature type="region of interest" description="Disordered" evidence="1">
    <location>
        <begin position="174"/>
        <end position="194"/>
    </location>
</feature>
<dbReference type="EMBL" id="JARKIF010000031">
    <property type="protein sequence ID" value="KAJ7612307.1"/>
    <property type="molecule type" value="Genomic_DNA"/>
</dbReference>
<evidence type="ECO:0000256" key="1">
    <source>
        <dbReference type="SAM" id="MobiDB-lite"/>
    </source>
</evidence>
<organism evidence="2 3">
    <name type="scientific">Roridomyces roridus</name>
    <dbReference type="NCBI Taxonomy" id="1738132"/>
    <lineage>
        <taxon>Eukaryota</taxon>
        <taxon>Fungi</taxon>
        <taxon>Dikarya</taxon>
        <taxon>Basidiomycota</taxon>
        <taxon>Agaricomycotina</taxon>
        <taxon>Agaricomycetes</taxon>
        <taxon>Agaricomycetidae</taxon>
        <taxon>Agaricales</taxon>
        <taxon>Marasmiineae</taxon>
        <taxon>Mycenaceae</taxon>
        <taxon>Roridomyces</taxon>
    </lineage>
</organism>
<evidence type="ECO:0000313" key="3">
    <source>
        <dbReference type="Proteomes" id="UP001221142"/>
    </source>
</evidence>
<proteinExistence type="predicted"/>
<name>A0AAD7B7P2_9AGAR</name>